<feature type="compositionally biased region" description="Basic residues" evidence="1">
    <location>
        <begin position="33"/>
        <end position="45"/>
    </location>
</feature>
<dbReference type="SMART" id="SM00993">
    <property type="entry name" value="YL1_C"/>
    <property type="match status" value="1"/>
</dbReference>
<proteinExistence type="predicted"/>
<dbReference type="AlphaFoldDB" id="A0A9W8DRU2"/>
<evidence type="ECO:0000256" key="1">
    <source>
        <dbReference type="SAM" id="MobiDB-lite"/>
    </source>
</evidence>
<evidence type="ECO:0000313" key="3">
    <source>
        <dbReference type="EMBL" id="KAJ1920228.1"/>
    </source>
</evidence>
<name>A0A9W8DRU2_9FUNG</name>
<feature type="compositionally biased region" description="Polar residues" evidence="1">
    <location>
        <begin position="1"/>
        <end position="14"/>
    </location>
</feature>
<gene>
    <name evidence="3" type="ORF">H4219_001461</name>
</gene>
<accession>A0A9W8DRU2</accession>
<comment type="caution">
    <text evidence="3">The sequence shown here is derived from an EMBL/GenBank/DDBJ whole genome shotgun (WGS) entry which is preliminary data.</text>
</comment>
<feature type="domain" description="Vps72/YL1 C-terminal" evidence="2">
    <location>
        <begin position="162"/>
        <end position="191"/>
    </location>
</feature>
<dbReference type="Proteomes" id="UP001150538">
    <property type="component" value="Unassembled WGS sequence"/>
</dbReference>
<organism evidence="3 4">
    <name type="scientific">Mycoemilia scoparia</name>
    <dbReference type="NCBI Taxonomy" id="417184"/>
    <lineage>
        <taxon>Eukaryota</taxon>
        <taxon>Fungi</taxon>
        <taxon>Fungi incertae sedis</taxon>
        <taxon>Zoopagomycota</taxon>
        <taxon>Kickxellomycotina</taxon>
        <taxon>Kickxellomycetes</taxon>
        <taxon>Kickxellales</taxon>
        <taxon>Kickxellaceae</taxon>
        <taxon>Mycoemilia</taxon>
    </lineage>
</organism>
<evidence type="ECO:0000313" key="4">
    <source>
        <dbReference type="Proteomes" id="UP001150538"/>
    </source>
</evidence>
<protein>
    <recommendedName>
        <fullName evidence="2">Vps72/YL1 C-terminal domain-containing protein</fullName>
    </recommendedName>
</protein>
<dbReference type="EMBL" id="JANBPU010000016">
    <property type="protein sequence ID" value="KAJ1920228.1"/>
    <property type="molecule type" value="Genomic_DNA"/>
</dbReference>
<dbReference type="Pfam" id="PF08265">
    <property type="entry name" value="YL1_C"/>
    <property type="match status" value="1"/>
</dbReference>
<keyword evidence="4" id="KW-1185">Reference proteome</keyword>
<dbReference type="InterPro" id="IPR013272">
    <property type="entry name" value="Vps72/YL1_C"/>
</dbReference>
<feature type="region of interest" description="Disordered" evidence="1">
    <location>
        <begin position="1"/>
        <end position="63"/>
    </location>
</feature>
<reference evidence="3" key="1">
    <citation type="submission" date="2022-07" db="EMBL/GenBank/DDBJ databases">
        <title>Phylogenomic reconstructions and comparative analyses of Kickxellomycotina fungi.</title>
        <authorList>
            <person name="Reynolds N.K."/>
            <person name="Stajich J.E."/>
            <person name="Barry K."/>
            <person name="Grigoriev I.V."/>
            <person name="Crous P."/>
            <person name="Smith M.E."/>
        </authorList>
    </citation>
    <scope>NUCLEOTIDE SEQUENCE</scope>
    <source>
        <strain evidence="3">NBRC 100468</strain>
    </source>
</reference>
<dbReference type="OrthoDB" id="78296at2759"/>
<evidence type="ECO:0000259" key="2">
    <source>
        <dbReference type="SMART" id="SM00993"/>
    </source>
</evidence>
<sequence>MSIKGLNSQANACSSKLGDVPKGGEFTSDAGFKKGKQQIKKRKKANSSTQRSNQKDKLLKNNENINFNLAKSVNDYKRLSGGYKSSGFDASSYNIITSNVSENCTRKGDIKAKFPSQNVREQLFKRAQEMEKINISALSSKNTKAHLKDSSNQEAIDGKQPYICPITGKPATNLHPTTGLPFANKEAYRVIDEIVNCDHRLDTFIGVWYSTTKVD</sequence>